<organism evidence="2 3">
    <name type="scientific">Naegleria lovaniensis</name>
    <name type="common">Amoeba</name>
    <dbReference type="NCBI Taxonomy" id="51637"/>
    <lineage>
        <taxon>Eukaryota</taxon>
        <taxon>Discoba</taxon>
        <taxon>Heterolobosea</taxon>
        <taxon>Tetramitia</taxon>
        <taxon>Eutetramitia</taxon>
        <taxon>Vahlkampfiidae</taxon>
        <taxon>Naegleria</taxon>
    </lineage>
</organism>
<dbReference type="Proteomes" id="UP000816034">
    <property type="component" value="Unassembled WGS sequence"/>
</dbReference>
<dbReference type="AlphaFoldDB" id="A0AA88GXQ0"/>
<name>A0AA88GXQ0_NAELO</name>
<dbReference type="RefSeq" id="XP_044552285.1">
    <property type="nucleotide sequence ID" value="XM_044694223.1"/>
</dbReference>
<dbReference type="GeneID" id="68092919"/>
<sequence length="380" mass="42720">MQEFCITTNSHSPYDSDKSNFTLFSQMLTSTTLLDDSEMMMTTMNGSTTSKVTIPQLSHFHSGITDEMIKNIIAPPESSQTSNQHLMLEHLLMLADGGDDRSSNSSSLHPNTYHDALTPSSSVLWNDISADLTTTSMCCESPPLASNTATSSNSATHMNGSSSSSIHHHHEETEITTRRWQSESSSRRFSMKNQEEVFRIIDEELRHVHSSLGLKWSMLNRTTSRPSVSCTNNHLTPNVVESKFHVVLNPNHTFKMHQKNDEQLHSNVLPTTSKNTNQLHTAISQCIIPEMMSTISSQNKNQHIDSTLESSDSSTCSSSTFVTATKKKTRKSTSQTKISKSNKTSQMHPSMKYRVRFGHNLFEEITFKKTNPHQKFIIFK</sequence>
<evidence type="ECO:0000256" key="1">
    <source>
        <dbReference type="SAM" id="MobiDB-lite"/>
    </source>
</evidence>
<dbReference type="EMBL" id="PYSW02000010">
    <property type="protein sequence ID" value="KAG2388293.1"/>
    <property type="molecule type" value="Genomic_DNA"/>
</dbReference>
<keyword evidence="3" id="KW-1185">Reference proteome</keyword>
<proteinExistence type="predicted"/>
<feature type="region of interest" description="Disordered" evidence="1">
    <location>
        <begin position="297"/>
        <end position="348"/>
    </location>
</feature>
<accession>A0AA88GXQ0</accession>
<gene>
    <name evidence="2" type="ORF">C9374_000457</name>
</gene>
<reference evidence="2 3" key="1">
    <citation type="journal article" date="2018" name="BMC Genomics">
        <title>The genome of Naegleria lovaniensis, the basis for a comparative approach to unravel pathogenicity factors of the human pathogenic amoeba N. fowleri.</title>
        <authorList>
            <person name="Liechti N."/>
            <person name="Schurch N."/>
            <person name="Bruggmann R."/>
            <person name="Wittwer M."/>
        </authorList>
    </citation>
    <scope>NUCLEOTIDE SEQUENCE [LARGE SCALE GENOMIC DNA]</scope>
    <source>
        <strain evidence="2 3">ATCC 30569</strain>
    </source>
</reference>
<comment type="caution">
    <text evidence="2">The sequence shown here is derived from an EMBL/GenBank/DDBJ whole genome shotgun (WGS) entry which is preliminary data.</text>
</comment>
<evidence type="ECO:0000313" key="3">
    <source>
        <dbReference type="Proteomes" id="UP000816034"/>
    </source>
</evidence>
<feature type="compositionally biased region" description="Low complexity" evidence="1">
    <location>
        <begin position="307"/>
        <end position="324"/>
    </location>
</feature>
<protein>
    <submittedName>
        <fullName evidence="2">Uncharacterized protein</fullName>
    </submittedName>
</protein>
<evidence type="ECO:0000313" key="2">
    <source>
        <dbReference type="EMBL" id="KAG2388293.1"/>
    </source>
</evidence>
<feature type="region of interest" description="Disordered" evidence="1">
    <location>
        <begin position="143"/>
        <end position="188"/>
    </location>
</feature>
<feature type="compositionally biased region" description="Low complexity" evidence="1">
    <location>
        <begin position="332"/>
        <end position="345"/>
    </location>
</feature>
<feature type="compositionally biased region" description="Low complexity" evidence="1">
    <location>
        <begin position="145"/>
        <end position="165"/>
    </location>
</feature>
<feature type="compositionally biased region" description="Basic and acidic residues" evidence="1">
    <location>
        <begin position="169"/>
        <end position="181"/>
    </location>
</feature>